<keyword evidence="9" id="KW-1185">Reference proteome</keyword>
<dbReference type="InterPro" id="IPR004017">
    <property type="entry name" value="Cys_rich_dom"/>
</dbReference>
<keyword evidence="3" id="KW-0677">Repeat</keyword>
<dbReference type="GO" id="GO:0019154">
    <property type="term" value="F:glycolate dehydrogenase activity"/>
    <property type="evidence" value="ECO:0007669"/>
    <property type="project" value="UniProtKB-EC"/>
</dbReference>
<sequence>MQTNFSLAQLADPATRASEKILRTCVHCGFCTATCPTYVLLGDELDSPRGRIYLMKDMFEGGKAATAEVVKHVDRCLSCLSCMTTCPSGVHYMHLVDHARAHIEKTYTRPLSDRLMRSVLAFVLPYPNRFRLALLGAKIGQPFRPLVARLPRVGNRLAAMLDLAPAQLPNRNPTDRPGTFPADTSALEISALIQEGEQAAPVTRRGRVALLRGCAQSVLRPDFNEAAIRLLNRHGVEVVQAAGEGCCGALTHHMGKEHSAHAFAKQAIDAWIAEMDGKGLDAIIVTASGCGTTIKDYGFMFRDDPAYAEKAARVSSIARDITEYVTAIGLMPPVVDTDLTVAYHSACSLQHGQAVRTEPKTLLKKAGFTVKDVPEAHLCCGSAGTYNILQPEIANRLRARKAANIERMQPDIIAAGNIGCITQIGKVTGIPILHTVELLDWATGGPRPEALEGIAKPTPLLQVAAE</sequence>
<keyword evidence="6" id="KW-0249">Electron transport</keyword>
<name>A0A512JEK5_9HYPH</name>
<gene>
    <name evidence="8" type="ORF">MGN01_02150</name>
</gene>
<evidence type="ECO:0000256" key="2">
    <source>
        <dbReference type="ARBA" id="ARBA00022723"/>
    </source>
</evidence>
<keyword evidence="4 6" id="KW-0408">Iron</keyword>
<dbReference type="InterPro" id="IPR012257">
    <property type="entry name" value="Glc_ox_4Fe-4S"/>
</dbReference>
<reference evidence="8 9" key="1">
    <citation type="submission" date="2019-07" db="EMBL/GenBank/DDBJ databases">
        <title>Whole genome shotgun sequence of Methylobacterium gnaphalii NBRC 107716.</title>
        <authorList>
            <person name="Hosoyama A."/>
            <person name="Uohara A."/>
            <person name="Ohji S."/>
            <person name="Ichikawa N."/>
        </authorList>
    </citation>
    <scope>NUCLEOTIDE SEQUENCE [LARGE SCALE GENOMIC DNA]</scope>
    <source>
        <strain evidence="8 9">NBRC 107716</strain>
    </source>
</reference>
<keyword evidence="6" id="KW-0813">Transport</keyword>
<organism evidence="8 9">
    <name type="scientific">Methylobacterium gnaphalii</name>
    <dbReference type="NCBI Taxonomy" id="1010610"/>
    <lineage>
        <taxon>Bacteria</taxon>
        <taxon>Pseudomonadati</taxon>
        <taxon>Pseudomonadota</taxon>
        <taxon>Alphaproteobacteria</taxon>
        <taxon>Hyphomicrobiales</taxon>
        <taxon>Methylobacteriaceae</taxon>
        <taxon>Methylobacterium</taxon>
    </lineage>
</organism>
<comment type="caution">
    <text evidence="8">The sequence shown here is derived from an EMBL/GenBank/DDBJ whole genome shotgun (WGS) entry which is preliminary data.</text>
</comment>
<dbReference type="FunFam" id="1.10.1060.10:FF:000012">
    <property type="entry name" value="Glycolate oxidase iron-sulfur subunit"/>
    <property type="match status" value="1"/>
</dbReference>
<dbReference type="PANTHER" id="PTHR32479:SF17">
    <property type="entry name" value="GLYCOLATE OXIDASE IRON-SULFUR SUBUNIT"/>
    <property type="match status" value="1"/>
</dbReference>
<evidence type="ECO:0000313" key="9">
    <source>
        <dbReference type="Proteomes" id="UP000321750"/>
    </source>
</evidence>
<evidence type="ECO:0000256" key="5">
    <source>
        <dbReference type="ARBA" id="ARBA00023014"/>
    </source>
</evidence>
<evidence type="ECO:0000313" key="8">
    <source>
        <dbReference type="EMBL" id="GEP08370.1"/>
    </source>
</evidence>
<dbReference type="PANTHER" id="PTHR32479">
    <property type="entry name" value="GLYCOLATE OXIDASE IRON-SULFUR SUBUNIT"/>
    <property type="match status" value="1"/>
</dbReference>
<feature type="domain" description="4Fe-4S ferredoxin-type" evidence="7">
    <location>
        <begin position="67"/>
        <end position="96"/>
    </location>
</feature>
<dbReference type="InterPro" id="IPR017900">
    <property type="entry name" value="4Fe4S_Fe_S_CS"/>
</dbReference>
<comment type="catalytic activity">
    <reaction evidence="6">
        <text>(R)-lactate + A = pyruvate + AH2</text>
        <dbReference type="Rhea" id="RHEA:15089"/>
        <dbReference type="ChEBI" id="CHEBI:13193"/>
        <dbReference type="ChEBI" id="CHEBI:15361"/>
        <dbReference type="ChEBI" id="CHEBI:16004"/>
        <dbReference type="ChEBI" id="CHEBI:17499"/>
    </reaction>
</comment>
<feature type="domain" description="4Fe-4S ferredoxin-type" evidence="7">
    <location>
        <begin position="16"/>
        <end position="45"/>
    </location>
</feature>
<comment type="catalytic activity">
    <reaction evidence="6">
        <text>glycolate + A = glyoxylate + AH2</text>
        <dbReference type="Rhea" id="RHEA:21264"/>
        <dbReference type="ChEBI" id="CHEBI:13193"/>
        <dbReference type="ChEBI" id="CHEBI:17499"/>
        <dbReference type="ChEBI" id="CHEBI:29805"/>
        <dbReference type="ChEBI" id="CHEBI:36655"/>
        <dbReference type="EC" id="1.1.99.14"/>
    </reaction>
</comment>
<dbReference type="Gene3D" id="1.10.1060.10">
    <property type="entry name" value="Alpha-helical ferredoxin"/>
    <property type="match status" value="1"/>
</dbReference>
<comment type="cofactor">
    <cofactor evidence="6">
        <name>[4Fe-4S] cluster</name>
        <dbReference type="ChEBI" id="CHEBI:49883"/>
    </cofactor>
    <text evidence="6">Binds 2 [4Fe-4S] clusters.</text>
</comment>
<dbReference type="Pfam" id="PF02754">
    <property type="entry name" value="CCG"/>
    <property type="match status" value="2"/>
</dbReference>
<dbReference type="EMBL" id="BJZV01000001">
    <property type="protein sequence ID" value="GEP08370.1"/>
    <property type="molecule type" value="Genomic_DNA"/>
</dbReference>
<dbReference type="GO" id="GO:0046872">
    <property type="term" value="F:metal ion binding"/>
    <property type="evidence" value="ECO:0007669"/>
    <property type="project" value="UniProtKB-UniRule"/>
</dbReference>
<dbReference type="AlphaFoldDB" id="A0A512JEK5"/>
<evidence type="ECO:0000256" key="4">
    <source>
        <dbReference type="ARBA" id="ARBA00023004"/>
    </source>
</evidence>
<dbReference type="PROSITE" id="PS51379">
    <property type="entry name" value="4FE4S_FER_2"/>
    <property type="match status" value="2"/>
</dbReference>
<dbReference type="RefSeq" id="WP_147044719.1">
    <property type="nucleotide sequence ID" value="NZ_BJZV01000001.1"/>
</dbReference>
<keyword evidence="2 6" id="KW-0479">Metal-binding</keyword>
<keyword evidence="1 6" id="KW-0004">4Fe-4S</keyword>
<dbReference type="GO" id="GO:0051539">
    <property type="term" value="F:4 iron, 4 sulfur cluster binding"/>
    <property type="evidence" value="ECO:0007669"/>
    <property type="project" value="UniProtKB-UniRule"/>
</dbReference>
<protein>
    <recommendedName>
        <fullName evidence="6">Glycolate oxidase iron-sulfur subunit</fullName>
        <ecNumber evidence="6">1.1.99.14</ecNumber>
    </recommendedName>
</protein>
<dbReference type="InterPro" id="IPR009051">
    <property type="entry name" value="Helical_ferredxn"/>
</dbReference>
<accession>A0A512JEK5</accession>
<dbReference type="SUPFAM" id="SSF54862">
    <property type="entry name" value="4Fe-4S ferredoxins"/>
    <property type="match status" value="1"/>
</dbReference>
<comment type="function">
    <text evidence="6">Component of a complex that catalyzes the oxidation of glycolate to glyoxylate.</text>
</comment>
<dbReference type="Pfam" id="PF12838">
    <property type="entry name" value="Fer4_7"/>
    <property type="match status" value="1"/>
</dbReference>
<evidence type="ECO:0000256" key="3">
    <source>
        <dbReference type="ARBA" id="ARBA00022737"/>
    </source>
</evidence>
<dbReference type="InterPro" id="IPR017896">
    <property type="entry name" value="4Fe4S_Fe-S-bd"/>
</dbReference>
<dbReference type="PROSITE" id="PS00198">
    <property type="entry name" value="4FE4S_FER_1"/>
    <property type="match status" value="1"/>
</dbReference>
<keyword evidence="5 6" id="KW-0411">Iron-sulfur</keyword>
<evidence type="ECO:0000256" key="6">
    <source>
        <dbReference type="PIRNR" id="PIRNR000139"/>
    </source>
</evidence>
<dbReference type="PIRSF" id="PIRSF000139">
    <property type="entry name" value="Glc_ox_4Fe-4S"/>
    <property type="match status" value="1"/>
</dbReference>
<dbReference type="EC" id="1.1.99.14" evidence="6"/>
<evidence type="ECO:0000256" key="1">
    <source>
        <dbReference type="ARBA" id="ARBA00022485"/>
    </source>
</evidence>
<evidence type="ECO:0000259" key="7">
    <source>
        <dbReference type="PROSITE" id="PS51379"/>
    </source>
</evidence>
<dbReference type="OrthoDB" id="9765258at2"/>
<dbReference type="Proteomes" id="UP000321750">
    <property type="component" value="Unassembled WGS sequence"/>
</dbReference>
<proteinExistence type="predicted"/>